<dbReference type="EMBL" id="FNDN01000009">
    <property type="protein sequence ID" value="SDI61274.1"/>
    <property type="molecule type" value="Genomic_DNA"/>
</dbReference>
<dbReference type="OrthoDB" id="4554356at2"/>
<dbReference type="RefSeq" id="WP_072736898.1">
    <property type="nucleotide sequence ID" value="NZ_CP048813.1"/>
</dbReference>
<evidence type="ECO:0000313" key="1">
    <source>
        <dbReference type="EMBL" id="SDI61274.1"/>
    </source>
</evidence>
<sequence length="108" mass="11834">MNASSTQHSAYLSAIFSYEFLDGGPAYDAIERIHSGDFGDWVEVLEGTGLLTRTEIDVLEAEWRRAPRLLLDLLLAEADEVTARRCEVTWAALDRVAPIPAGPVAVFG</sequence>
<dbReference type="Proteomes" id="UP000183263">
    <property type="component" value="Unassembled WGS sequence"/>
</dbReference>
<reference evidence="1 2" key="1">
    <citation type="submission" date="2016-10" db="EMBL/GenBank/DDBJ databases">
        <authorList>
            <person name="de Groot N.N."/>
        </authorList>
    </citation>
    <scope>NUCLEOTIDE SEQUENCE [LARGE SCALE GENOMIC DNA]</scope>
    <source>
        <strain evidence="1 2">DSM 44892</strain>
    </source>
</reference>
<accession>A0A1G8LZY3</accession>
<proteinExistence type="predicted"/>
<keyword evidence="2" id="KW-1185">Reference proteome</keyword>
<protein>
    <submittedName>
        <fullName evidence="1">Uncharacterized protein</fullName>
    </submittedName>
</protein>
<organism evidence="1 2">
    <name type="scientific">Rhodococcus triatomae</name>
    <dbReference type="NCBI Taxonomy" id="300028"/>
    <lineage>
        <taxon>Bacteria</taxon>
        <taxon>Bacillati</taxon>
        <taxon>Actinomycetota</taxon>
        <taxon>Actinomycetes</taxon>
        <taxon>Mycobacteriales</taxon>
        <taxon>Nocardiaceae</taxon>
        <taxon>Rhodococcus</taxon>
    </lineage>
</organism>
<evidence type="ECO:0000313" key="2">
    <source>
        <dbReference type="Proteomes" id="UP000183263"/>
    </source>
</evidence>
<dbReference type="AlphaFoldDB" id="A0A1G8LZY3"/>
<gene>
    <name evidence="1" type="ORF">SAMN05444695_10963</name>
</gene>
<name>A0A1G8LZY3_9NOCA</name>